<name>A0ACB8D5L7_DERSI</name>
<reference evidence="1" key="1">
    <citation type="submission" date="2020-05" db="EMBL/GenBank/DDBJ databases">
        <title>Large-scale comparative analyses of tick genomes elucidate their genetic diversity and vector capacities.</title>
        <authorList>
            <person name="Jia N."/>
            <person name="Wang J."/>
            <person name="Shi W."/>
            <person name="Du L."/>
            <person name="Sun Y."/>
            <person name="Zhan W."/>
            <person name="Jiang J."/>
            <person name="Wang Q."/>
            <person name="Zhang B."/>
            <person name="Ji P."/>
            <person name="Sakyi L.B."/>
            <person name="Cui X."/>
            <person name="Yuan T."/>
            <person name="Jiang B."/>
            <person name="Yang W."/>
            <person name="Lam T.T.-Y."/>
            <person name="Chang Q."/>
            <person name="Ding S."/>
            <person name="Wang X."/>
            <person name="Zhu J."/>
            <person name="Ruan X."/>
            <person name="Zhao L."/>
            <person name="Wei J."/>
            <person name="Que T."/>
            <person name="Du C."/>
            <person name="Cheng J."/>
            <person name="Dai P."/>
            <person name="Han X."/>
            <person name="Huang E."/>
            <person name="Gao Y."/>
            <person name="Liu J."/>
            <person name="Shao H."/>
            <person name="Ye R."/>
            <person name="Li L."/>
            <person name="Wei W."/>
            <person name="Wang X."/>
            <person name="Wang C."/>
            <person name="Yang T."/>
            <person name="Huo Q."/>
            <person name="Li W."/>
            <person name="Guo W."/>
            <person name="Chen H."/>
            <person name="Zhou L."/>
            <person name="Ni X."/>
            <person name="Tian J."/>
            <person name="Zhou Y."/>
            <person name="Sheng Y."/>
            <person name="Liu T."/>
            <person name="Pan Y."/>
            <person name="Xia L."/>
            <person name="Li J."/>
            <person name="Zhao F."/>
            <person name="Cao W."/>
        </authorList>
    </citation>
    <scope>NUCLEOTIDE SEQUENCE</scope>
    <source>
        <strain evidence="1">Dsil-2018</strain>
    </source>
</reference>
<organism evidence="1 2">
    <name type="scientific">Dermacentor silvarum</name>
    <name type="common">Tick</name>
    <dbReference type="NCBI Taxonomy" id="543639"/>
    <lineage>
        <taxon>Eukaryota</taxon>
        <taxon>Metazoa</taxon>
        <taxon>Ecdysozoa</taxon>
        <taxon>Arthropoda</taxon>
        <taxon>Chelicerata</taxon>
        <taxon>Arachnida</taxon>
        <taxon>Acari</taxon>
        <taxon>Parasitiformes</taxon>
        <taxon>Ixodida</taxon>
        <taxon>Ixodoidea</taxon>
        <taxon>Ixodidae</taxon>
        <taxon>Rhipicephalinae</taxon>
        <taxon>Dermacentor</taxon>
    </lineage>
</organism>
<proteinExistence type="predicted"/>
<dbReference type="EMBL" id="CM023472">
    <property type="protein sequence ID" value="KAH7959696.1"/>
    <property type="molecule type" value="Genomic_DNA"/>
</dbReference>
<keyword evidence="2" id="KW-1185">Reference proteome</keyword>
<comment type="caution">
    <text evidence="1">The sequence shown here is derived from an EMBL/GenBank/DDBJ whole genome shotgun (WGS) entry which is preliminary data.</text>
</comment>
<protein>
    <submittedName>
        <fullName evidence="1">Uncharacterized protein</fullName>
    </submittedName>
</protein>
<sequence length="493" mass="53999">MFLVSNFTVTEDRGKVRCSPVTYFVSAGLLLLFFVGFSLFMFVSMNTGNAAGFEVTAEPEPEPERRVGERSEMDVAGSAENDSEPRYGDGSGTNPKSRSKSTEGFDKTDEDSNAVTGRVPEEEKLHETATRKIRGAATATTDATTGTTSTNSVTTDGRQESSSVGLPEAGLRPSGGGGPQQLPARSLVCVLGGRSEEYGSMAVDGLCDVVLAPFYTLPGGDTFLNDGHVVTQAVLEMAAKSIKTTYGIHVPLKYARDPKLLQVRNDLMRQKAQDRMKAYWIEHNVYHYAVLDLEIGANGTDASNIVGRVFTVLKLFAKVQEAIRKEVSSERKSEAQPDAYVILGVHLWMATNDKLFKALRKHVRSFTISALIARTHTTEHDHDGCKTNGPAPYEIENNDHIMGMRTSLAVSFTLCARWYRPKKQFLVGVDCIKDAMSVSSSGAVCSEKPDFFANQAVDKTQHTAFSWQIPDLMATYDTADTMQWKASGRNFSF</sequence>
<accession>A0ACB8D5L7</accession>
<dbReference type="Proteomes" id="UP000821865">
    <property type="component" value="Chromosome 3"/>
</dbReference>
<evidence type="ECO:0000313" key="1">
    <source>
        <dbReference type="EMBL" id="KAH7959696.1"/>
    </source>
</evidence>
<gene>
    <name evidence="1" type="ORF">HPB49_013121</name>
</gene>
<evidence type="ECO:0000313" key="2">
    <source>
        <dbReference type="Proteomes" id="UP000821865"/>
    </source>
</evidence>